<evidence type="ECO:0000313" key="7">
    <source>
        <dbReference type="Proteomes" id="UP001165083"/>
    </source>
</evidence>
<protein>
    <submittedName>
        <fullName evidence="6">Unnamed protein product</fullName>
    </submittedName>
</protein>
<proteinExistence type="inferred from homology"/>
<dbReference type="PANTHER" id="PTHR46383">
    <property type="entry name" value="ASPARTATE AMINOTRANSFERASE"/>
    <property type="match status" value="1"/>
</dbReference>
<comment type="cofactor">
    <cofactor evidence="1">
        <name>pyridoxal 5'-phosphate</name>
        <dbReference type="ChEBI" id="CHEBI:597326"/>
    </cofactor>
</comment>
<dbReference type="EMBL" id="BSXW01000197">
    <property type="protein sequence ID" value="GMF14388.1"/>
    <property type="molecule type" value="Genomic_DNA"/>
</dbReference>
<dbReference type="GO" id="GO:0008483">
    <property type="term" value="F:transaminase activity"/>
    <property type="evidence" value="ECO:0007669"/>
    <property type="project" value="UniProtKB-KW"/>
</dbReference>
<evidence type="ECO:0000256" key="3">
    <source>
        <dbReference type="ARBA" id="ARBA00022576"/>
    </source>
</evidence>
<name>A0A9W6TJJ6_9STRA</name>
<keyword evidence="4" id="KW-0808">Transferase</keyword>
<dbReference type="InterPro" id="IPR015424">
    <property type="entry name" value="PyrdxlP-dep_Trfase"/>
</dbReference>
<sequence>MPNVRFAYPTSSFYIFMDMALYFKGKKAYSSDKSEVLYNVDDFCDYLIRKTGVAVGPGSDMGEPYGLRISYAGPMDTMMHAMDGLESALKSLTFE</sequence>
<evidence type="ECO:0000313" key="6">
    <source>
        <dbReference type="EMBL" id="GMF14388.1"/>
    </source>
</evidence>
<evidence type="ECO:0000256" key="4">
    <source>
        <dbReference type="ARBA" id="ARBA00022679"/>
    </source>
</evidence>
<dbReference type="GO" id="GO:0006520">
    <property type="term" value="P:amino acid metabolic process"/>
    <property type="evidence" value="ECO:0007669"/>
    <property type="project" value="InterPro"/>
</dbReference>
<comment type="similarity">
    <text evidence="2">Belongs to the class-I pyridoxal-phosphate-dependent aminotransferase family.</text>
</comment>
<dbReference type="OrthoDB" id="91606at2759"/>
<dbReference type="SUPFAM" id="SSF53383">
    <property type="entry name" value="PLP-dependent transferases"/>
    <property type="match status" value="1"/>
</dbReference>
<dbReference type="Gene3D" id="3.90.1150.10">
    <property type="entry name" value="Aspartate Aminotransferase, domain 1"/>
    <property type="match status" value="1"/>
</dbReference>
<dbReference type="InterPro" id="IPR015422">
    <property type="entry name" value="PyrdxlP-dep_Trfase_small"/>
</dbReference>
<keyword evidence="5" id="KW-0663">Pyridoxal phosphate</keyword>
<keyword evidence="3" id="KW-0032">Aminotransferase</keyword>
<evidence type="ECO:0000256" key="1">
    <source>
        <dbReference type="ARBA" id="ARBA00001933"/>
    </source>
</evidence>
<accession>A0A9W6TJJ6</accession>
<gene>
    <name evidence="6" type="ORF">Plil01_000473100</name>
</gene>
<dbReference type="InterPro" id="IPR050596">
    <property type="entry name" value="AspAT/PAT-like"/>
</dbReference>
<organism evidence="6 7">
    <name type="scientific">Phytophthora lilii</name>
    <dbReference type="NCBI Taxonomy" id="2077276"/>
    <lineage>
        <taxon>Eukaryota</taxon>
        <taxon>Sar</taxon>
        <taxon>Stramenopiles</taxon>
        <taxon>Oomycota</taxon>
        <taxon>Peronosporomycetes</taxon>
        <taxon>Peronosporales</taxon>
        <taxon>Peronosporaceae</taxon>
        <taxon>Phytophthora</taxon>
    </lineage>
</organism>
<reference evidence="6" key="1">
    <citation type="submission" date="2023-04" db="EMBL/GenBank/DDBJ databases">
        <title>Phytophthora lilii NBRC 32176.</title>
        <authorList>
            <person name="Ichikawa N."/>
            <person name="Sato H."/>
            <person name="Tonouchi N."/>
        </authorList>
    </citation>
    <scope>NUCLEOTIDE SEQUENCE</scope>
    <source>
        <strain evidence="6">NBRC 32176</strain>
    </source>
</reference>
<dbReference type="Proteomes" id="UP001165083">
    <property type="component" value="Unassembled WGS sequence"/>
</dbReference>
<dbReference type="AlphaFoldDB" id="A0A9W6TJJ6"/>
<dbReference type="PANTHER" id="PTHR46383:SF1">
    <property type="entry name" value="ASPARTATE AMINOTRANSFERASE"/>
    <property type="match status" value="1"/>
</dbReference>
<comment type="caution">
    <text evidence="6">The sequence shown here is derived from an EMBL/GenBank/DDBJ whole genome shotgun (WGS) entry which is preliminary data.</text>
</comment>
<keyword evidence="7" id="KW-1185">Reference proteome</keyword>
<evidence type="ECO:0000256" key="2">
    <source>
        <dbReference type="ARBA" id="ARBA00007441"/>
    </source>
</evidence>
<evidence type="ECO:0000256" key="5">
    <source>
        <dbReference type="ARBA" id="ARBA00022898"/>
    </source>
</evidence>